<feature type="transmembrane region" description="Helical" evidence="2">
    <location>
        <begin position="190"/>
        <end position="212"/>
    </location>
</feature>
<feature type="compositionally biased region" description="Low complexity" evidence="1">
    <location>
        <begin position="1"/>
        <end position="20"/>
    </location>
</feature>
<feature type="region of interest" description="Disordered" evidence="1">
    <location>
        <begin position="282"/>
        <end position="313"/>
    </location>
</feature>
<evidence type="ECO:0000256" key="2">
    <source>
        <dbReference type="SAM" id="Phobius"/>
    </source>
</evidence>
<feature type="region of interest" description="Disordered" evidence="1">
    <location>
        <begin position="1"/>
        <end position="23"/>
    </location>
</feature>
<dbReference type="EMBL" id="JBANMG010000002">
    <property type="protein sequence ID" value="KAK6956047.1"/>
    <property type="molecule type" value="Genomic_DNA"/>
</dbReference>
<keyword evidence="2" id="KW-1133">Transmembrane helix</keyword>
<dbReference type="Proteomes" id="UP001369815">
    <property type="component" value="Unassembled WGS sequence"/>
</dbReference>
<evidence type="ECO:0000313" key="4">
    <source>
        <dbReference type="Proteomes" id="UP001369815"/>
    </source>
</evidence>
<sequence>MGFAAPTTTVTPTALAPRATSLGHDGTPPVAALTTVWTPSDGCFPVSTRSTTDIDVFWSYNPDCAPPGYASYFETYYYSPAICPSGFTVGCSRFDEFQGPSVEPTETAVLCVMSDYSCTPGGWSYYATNTDLDYAQVMIQIRWASSDLSILETHPLTPGLTLATAISNGVTDVTSSSSTAVTGLSIGARAGIGVGVGLFGLLGLGLAIFFILRYRKKRTDGQAANQHPPMHQPSLGQYPFDQYSHMPGLGPAGQPILQYPQPTYSGYATYIDPKTGAITYYSAVPQPPHPGGKAMDGPNGPNIQVSRSADRGP</sequence>
<keyword evidence="2" id="KW-0472">Membrane</keyword>
<keyword evidence="4" id="KW-1185">Reference proteome</keyword>
<dbReference type="AlphaFoldDB" id="A0AAX6MUH2"/>
<evidence type="ECO:0008006" key="5">
    <source>
        <dbReference type="Google" id="ProtNLM"/>
    </source>
</evidence>
<organism evidence="3 4">
    <name type="scientific">Daldinia eschscholtzii</name>
    <dbReference type="NCBI Taxonomy" id="292717"/>
    <lineage>
        <taxon>Eukaryota</taxon>
        <taxon>Fungi</taxon>
        <taxon>Dikarya</taxon>
        <taxon>Ascomycota</taxon>
        <taxon>Pezizomycotina</taxon>
        <taxon>Sordariomycetes</taxon>
        <taxon>Xylariomycetidae</taxon>
        <taxon>Xylariales</taxon>
        <taxon>Hypoxylaceae</taxon>
        <taxon>Daldinia</taxon>
    </lineage>
</organism>
<reference evidence="3 4" key="1">
    <citation type="journal article" date="2024" name="Front Chem Biol">
        <title>Unveiling the potential of Daldinia eschscholtzii MFLUCC 19-0629 through bioactivity and bioinformatics studies for enhanced sustainable agriculture production.</title>
        <authorList>
            <person name="Brooks S."/>
            <person name="Weaver J.A."/>
            <person name="Klomchit A."/>
            <person name="Alharthi S.A."/>
            <person name="Onlamun T."/>
            <person name="Nurani R."/>
            <person name="Vong T.K."/>
            <person name="Alberti F."/>
            <person name="Greco C."/>
        </authorList>
    </citation>
    <scope>NUCLEOTIDE SEQUENCE [LARGE SCALE GENOMIC DNA]</scope>
    <source>
        <strain evidence="3">MFLUCC 19-0629</strain>
    </source>
</reference>
<protein>
    <recommendedName>
        <fullName evidence="5">Transmembrane protein</fullName>
    </recommendedName>
</protein>
<evidence type="ECO:0000256" key="1">
    <source>
        <dbReference type="SAM" id="MobiDB-lite"/>
    </source>
</evidence>
<keyword evidence="2" id="KW-0812">Transmembrane</keyword>
<accession>A0AAX6MUH2</accession>
<proteinExistence type="predicted"/>
<gene>
    <name evidence="3" type="ORF">Daesc_001317</name>
</gene>
<name>A0AAX6MUH2_9PEZI</name>
<comment type="caution">
    <text evidence="3">The sequence shown here is derived from an EMBL/GenBank/DDBJ whole genome shotgun (WGS) entry which is preliminary data.</text>
</comment>
<evidence type="ECO:0000313" key="3">
    <source>
        <dbReference type="EMBL" id="KAK6956047.1"/>
    </source>
</evidence>